<dbReference type="PANTHER" id="PTHR11739:SF8">
    <property type="entry name" value="CITRATE SYNTHASE, MITOCHONDRIAL"/>
    <property type="match status" value="1"/>
</dbReference>
<proteinExistence type="inferred from homology"/>
<dbReference type="GO" id="GO:0005759">
    <property type="term" value="C:mitochondrial matrix"/>
    <property type="evidence" value="ECO:0007669"/>
    <property type="project" value="TreeGrafter"/>
</dbReference>
<reference evidence="3" key="2">
    <citation type="journal article" date="2024" name="Plant">
        <title>Genomic evolution and insights into agronomic trait innovations of Sesamum species.</title>
        <authorList>
            <person name="Miao H."/>
            <person name="Wang L."/>
            <person name="Qu L."/>
            <person name="Liu H."/>
            <person name="Sun Y."/>
            <person name="Le M."/>
            <person name="Wang Q."/>
            <person name="Wei S."/>
            <person name="Zheng Y."/>
            <person name="Lin W."/>
            <person name="Duan Y."/>
            <person name="Cao H."/>
            <person name="Xiong S."/>
            <person name="Wang X."/>
            <person name="Wei L."/>
            <person name="Li C."/>
            <person name="Ma Q."/>
            <person name="Ju M."/>
            <person name="Zhao R."/>
            <person name="Li G."/>
            <person name="Mu C."/>
            <person name="Tian Q."/>
            <person name="Mei H."/>
            <person name="Zhang T."/>
            <person name="Gao T."/>
            <person name="Zhang H."/>
        </authorList>
    </citation>
    <scope>NUCLEOTIDE SEQUENCE</scope>
    <source>
        <strain evidence="3">G02</strain>
    </source>
</reference>
<dbReference type="PROSITE" id="PS00480">
    <property type="entry name" value="CITRATE_SYNTHASE"/>
    <property type="match status" value="1"/>
</dbReference>
<dbReference type="GO" id="GO:0006099">
    <property type="term" value="P:tricarboxylic acid cycle"/>
    <property type="evidence" value="ECO:0007669"/>
    <property type="project" value="TreeGrafter"/>
</dbReference>
<dbReference type="SUPFAM" id="SSF48256">
    <property type="entry name" value="Citrate synthase"/>
    <property type="match status" value="1"/>
</dbReference>
<evidence type="ECO:0000256" key="2">
    <source>
        <dbReference type="SAM" id="Phobius"/>
    </source>
</evidence>
<evidence type="ECO:0000313" key="3">
    <source>
        <dbReference type="EMBL" id="KAL0425541.1"/>
    </source>
</evidence>
<dbReference type="AlphaFoldDB" id="A0AAW2V7X8"/>
<dbReference type="GO" id="GO:0046912">
    <property type="term" value="F:acyltransferase activity, acyl groups converted into alkyl on transfer"/>
    <property type="evidence" value="ECO:0007669"/>
    <property type="project" value="InterPro"/>
</dbReference>
<keyword evidence="2" id="KW-0472">Membrane</keyword>
<dbReference type="EMBL" id="JACGWJ010000004">
    <property type="protein sequence ID" value="KAL0425541.1"/>
    <property type="molecule type" value="Genomic_DNA"/>
</dbReference>
<feature type="transmembrane region" description="Helical" evidence="2">
    <location>
        <begin position="65"/>
        <end position="85"/>
    </location>
</feature>
<dbReference type="GO" id="GO:0005975">
    <property type="term" value="P:carbohydrate metabolic process"/>
    <property type="evidence" value="ECO:0007669"/>
    <property type="project" value="TreeGrafter"/>
</dbReference>
<dbReference type="NCBIfam" id="NF007128">
    <property type="entry name" value="PRK09569.1"/>
    <property type="match status" value="1"/>
</dbReference>
<protein>
    <recommendedName>
        <fullName evidence="1">Citrate synthase</fullName>
    </recommendedName>
</protein>
<dbReference type="PRINTS" id="PR00143">
    <property type="entry name" value="CITRTSNTHASE"/>
</dbReference>
<dbReference type="InterPro" id="IPR019810">
    <property type="entry name" value="Citrate_synthase_AS"/>
</dbReference>
<comment type="caution">
    <text evidence="3">The sequence shown here is derived from an EMBL/GenBank/DDBJ whole genome shotgun (WGS) entry which is preliminary data.</text>
</comment>
<keyword evidence="2" id="KW-1133">Transmembrane helix</keyword>
<dbReference type="InterPro" id="IPR036969">
    <property type="entry name" value="Citrate_synthase_sf"/>
</dbReference>
<reference evidence="3" key="1">
    <citation type="submission" date="2020-06" db="EMBL/GenBank/DDBJ databases">
        <authorList>
            <person name="Li T."/>
            <person name="Hu X."/>
            <person name="Zhang T."/>
            <person name="Song X."/>
            <person name="Zhang H."/>
            <person name="Dai N."/>
            <person name="Sheng W."/>
            <person name="Hou X."/>
            <person name="Wei L."/>
        </authorList>
    </citation>
    <scope>NUCLEOTIDE SEQUENCE</scope>
    <source>
        <strain evidence="3">G02</strain>
        <tissue evidence="3">Leaf</tissue>
    </source>
</reference>
<accession>A0AAW2V7X8</accession>
<keyword evidence="1" id="KW-0808">Transferase</keyword>
<dbReference type="Pfam" id="PF00285">
    <property type="entry name" value="Citrate_synt"/>
    <property type="match status" value="2"/>
</dbReference>
<dbReference type="PANTHER" id="PTHR11739">
    <property type="entry name" value="CITRATE SYNTHASE"/>
    <property type="match status" value="1"/>
</dbReference>
<name>A0AAW2V7X8_SESRA</name>
<sequence length="517" mass="58272">MVFYRSVSLLSKLRSRGVQQPGLRNSVRWLQVQTSSDTDLHSQLKELIPEQQERLKKLKSEYGKVQLGNITIDMVYVFLAFLILTGPVMKLIVRGFASGVCLFLNVRSCYLQQSLEENRCLKVPTKEQVDSLSKELRNRATVPDHVYKAIDALPITAHPMTQFATGVMALQIKISLMFVLCLALSHDCFVGGLSFDNNFLELSKYGKRLLLLTLCNVMSTANSLYFVLLKVQSEFQKAYEKGIHKSKYWEPTYEDSLSLIAQLPLVASYVYRRIYKNGQVIPMHDSLDYGGNFAHMLGFDNPAMQELMRLYVTIHSDHEGGNVSAHTGHLVASALSDPYLSFAAALNGLAGPLHGLANQEVLLWIKSVVEECGENVSKEHLKEYVWKTLNSGKVVPGFGHGVLRKTDPRYSCQREFALKHLPDDPLFKLVSNLYEVVPILLELGKVKNPWPNVDAHSGVLLNHYGLTEARYYTVLFGVSRSIGICAQLIWDRALGLPLERPKSVTMEWLENYCKKVA</sequence>
<dbReference type="InterPro" id="IPR016142">
    <property type="entry name" value="Citrate_synth-like_lrg_a-sub"/>
</dbReference>
<keyword evidence="2" id="KW-0812">Transmembrane</keyword>
<dbReference type="Gene3D" id="1.10.580.10">
    <property type="entry name" value="Citrate Synthase, domain 1"/>
    <property type="match status" value="2"/>
</dbReference>
<gene>
    <name evidence="3" type="ORF">Sradi_1088900</name>
</gene>
<comment type="similarity">
    <text evidence="1">Belongs to the citrate synthase family.</text>
</comment>
<dbReference type="InterPro" id="IPR002020">
    <property type="entry name" value="Citrate_synthase"/>
</dbReference>
<organism evidence="3">
    <name type="scientific">Sesamum radiatum</name>
    <name type="common">Black benniseed</name>
    <dbReference type="NCBI Taxonomy" id="300843"/>
    <lineage>
        <taxon>Eukaryota</taxon>
        <taxon>Viridiplantae</taxon>
        <taxon>Streptophyta</taxon>
        <taxon>Embryophyta</taxon>
        <taxon>Tracheophyta</taxon>
        <taxon>Spermatophyta</taxon>
        <taxon>Magnoliopsida</taxon>
        <taxon>eudicotyledons</taxon>
        <taxon>Gunneridae</taxon>
        <taxon>Pentapetalae</taxon>
        <taxon>asterids</taxon>
        <taxon>lamiids</taxon>
        <taxon>Lamiales</taxon>
        <taxon>Pedaliaceae</taxon>
        <taxon>Sesamum</taxon>
    </lineage>
</organism>
<evidence type="ECO:0000256" key="1">
    <source>
        <dbReference type="RuleBase" id="RU000441"/>
    </source>
</evidence>